<dbReference type="PANTHER" id="PTHR30349:SF41">
    <property type="entry name" value="INTEGRASE_RECOMBINASE PROTEIN MJ0367-RELATED"/>
    <property type="match status" value="1"/>
</dbReference>
<evidence type="ECO:0000256" key="3">
    <source>
        <dbReference type="ARBA" id="ARBA00023172"/>
    </source>
</evidence>
<comment type="caution">
    <text evidence="6">The sequence shown here is derived from an EMBL/GenBank/DDBJ whole genome shotgun (WGS) entry which is preliminary data.</text>
</comment>
<dbReference type="PANTHER" id="PTHR30349">
    <property type="entry name" value="PHAGE INTEGRASE-RELATED"/>
    <property type="match status" value="1"/>
</dbReference>
<feature type="region of interest" description="Disordered" evidence="4">
    <location>
        <begin position="293"/>
        <end position="343"/>
    </location>
</feature>
<dbReference type="AlphaFoldDB" id="A0A833GXD8"/>
<dbReference type="GO" id="GO:0006310">
    <property type="term" value="P:DNA recombination"/>
    <property type="evidence" value="ECO:0007669"/>
    <property type="project" value="UniProtKB-KW"/>
</dbReference>
<dbReference type="SUPFAM" id="SSF56349">
    <property type="entry name" value="DNA breaking-rejoining enzymes"/>
    <property type="match status" value="1"/>
</dbReference>
<feature type="compositionally biased region" description="Low complexity" evidence="4">
    <location>
        <begin position="297"/>
        <end position="316"/>
    </location>
</feature>
<dbReference type="Pfam" id="PF00589">
    <property type="entry name" value="Phage_integrase"/>
    <property type="match status" value="1"/>
</dbReference>
<evidence type="ECO:0000256" key="1">
    <source>
        <dbReference type="ARBA" id="ARBA00008857"/>
    </source>
</evidence>
<proteinExistence type="inferred from homology"/>
<dbReference type="EMBL" id="WBUI01000036">
    <property type="protein sequence ID" value="KAB2929137.1"/>
    <property type="molecule type" value="Genomic_DNA"/>
</dbReference>
<dbReference type="CDD" id="cd00397">
    <property type="entry name" value="DNA_BRE_C"/>
    <property type="match status" value="1"/>
</dbReference>
<sequence>MQNQNEGAEVYLRSLTVTGIQKYDYWIQRFTVDRARHNKTPELIAEYINGLRSKYRPTTLHLIKAALRKSFRLTYAHIHDRSFWRHADEVFAAVRLSLPKRPRPDVFLSEDEVRLMIEHAPTRRHAAIVYLYAVTGCRRAELLKIELKQCRRSTQLDSVTGKRRPVIIIPIIGKGYKAREVTIRPEDFRRIKAALLSKRWLLENIYGRPYTESGIQKIMQQAGRAAGIHLFAHKLRHSFASNLLRRGATLPEVSSYIGHSNLTTTVQYYLHGHMRPEVLFSYLAPGQKSLIKKQEGTNAKTTSKKTATSQTDATSSRQDAGILRESGSSLSEPRIDRSRRRGA</sequence>
<comment type="similarity">
    <text evidence="1">Belongs to the 'phage' integrase family.</text>
</comment>
<dbReference type="InterPro" id="IPR002104">
    <property type="entry name" value="Integrase_catalytic"/>
</dbReference>
<evidence type="ECO:0000313" key="6">
    <source>
        <dbReference type="EMBL" id="KAB2929137.1"/>
    </source>
</evidence>
<dbReference type="PROSITE" id="PS51898">
    <property type="entry name" value="TYR_RECOMBINASE"/>
    <property type="match status" value="1"/>
</dbReference>
<feature type="domain" description="Tyr recombinase" evidence="5">
    <location>
        <begin position="103"/>
        <end position="284"/>
    </location>
</feature>
<dbReference type="Gene3D" id="1.10.443.10">
    <property type="entry name" value="Intergrase catalytic core"/>
    <property type="match status" value="1"/>
</dbReference>
<protein>
    <submittedName>
        <fullName evidence="6">Tyrosine-type recombinase/integrase</fullName>
    </submittedName>
</protein>
<organism evidence="6 7">
    <name type="scientific">Leptonema illini</name>
    <dbReference type="NCBI Taxonomy" id="183"/>
    <lineage>
        <taxon>Bacteria</taxon>
        <taxon>Pseudomonadati</taxon>
        <taxon>Spirochaetota</taxon>
        <taxon>Spirochaetia</taxon>
        <taxon>Leptospirales</taxon>
        <taxon>Leptospiraceae</taxon>
        <taxon>Leptonema</taxon>
    </lineage>
</organism>
<dbReference type="GO" id="GO:0015074">
    <property type="term" value="P:DNA integration"/>
    <property type="evidence" value="ECO:0007669"/>
    <property type="project" value="InterPro"/>
</dbReference>
<reference evidence="6 7" key="1">
    <citation type="submission" date="2019-10" db="EMBL/GenBank/DDBJ databases">
        <title>Extracellular Electron Transfer in a Candidatus Methanoperedens spp. Enrichment Culture.</title>
        <authorList>
            <person name="Berger S."/>
            <person name="Rangel Shaw D."/>
            <person name="Berben T."/>
            <person name="In 'T Zandt M."/>
            <person name="Frank J."/>
            <person name="Reimann J."/>
            <person name="Jetten M.S.M."/>
            <person name="Welte C.U."/>
        </authorList>
    </citation>
    <scope>NUCLEOTIDE SEQUENCE [LARGE SCALE GENOMIC DNA]</scope>
    <source>
        <strain evidence="6">SB12</strain>
    </source>
</reference>
<evidence type="ECO:0000256" key="4">
    <source>
        <dbReference type="SAM" id="MobiDB-lite"/>
    </source>
</evidence>
<dbReference type="InterPro" id="IPR050090">
    <property type="entry name" value="Tyrosine_recombinase_XerCD"/>
</dbReference>
<dbReference type="InterPro" id="IPR011010">
    <property type="entry name" value="DNA_brk_join_enz"/>
</dbReference>
<gene>
    <name evidence="6" type="ORF">F9K24_20650</name>
</gene>
<dbReference type="GO" id="GO:0003677">
    <property type="term" value="F:DNA binding"/>
    <property type="evidence" value="ECO:0007669"/>
    <property type="project" value="UniProtKB-KW"/>
</dbReference>
<keyword evidence="3" id="KW-0233">DNA recombination</keyword>
<dbReference type="InterPro" id="IPR013762">
    <property type="entry name" value="Integrase-like_cat_sf"/>
</dbReference>
<accession>A0A833GXD8</accession>
<name>A0A833GXD8_9LEPT</name>
<evidence type="ECO:0000256" key="2">
    <source>
        <dbReference type="ARBA" id="ARBA00023125"/>
    </source>
</evidence>
<dbReference type="Proteomes" id="UP000460298">
    <property type="component" value="Unassembled WGS sequence"/>
</dbReference>
<keyword evidence="2" id="KW-0238">DNA-binding</keyword>
<evidence type="ECO:0000259" key="5">
    <source>
        <dbReference type="PROSITE" id="PS51898"/>
    </source>
</evidence>
<evidence type="ECO:0000313" key="7">
    <source>
        <dbReference type="Proteomes" id="UP000460298"/>
    </source>
</evidence>